<evidence type="ECO:0000256" key="7">
    <source>
        <dbReference type="SAM" id="Phobius"/>
    </source>
</evidence>
<evidence type="ECO:0000256" key="2">
    <source>
        <dbReference type="ARBA" id="ARBA00022475"/>
    </source>
</evidence>
<protein>
    <submittedName>
        <fullName evidence="10">FtsX-like permease family protein</fullName>
    </submittedName>
</protein>
<feature type="transmembrane region" description="Helical" evidence="7">
    <location>
        <begin position="373"/>
        <end position="392"/>
    </location>
</feature>
<dbReference type="PANTHER" id="PTHR30572">
    <property type="entry name" value="MEMBRANE COMPONENT OF TRANSPORTER-RELATED"/>
    <property type="match status" value="1"/>
</dbReference>
<feature type="domain" description="ABC3 transporter permease C-terminal" evidence="8">
    <location>
        <begin position="291"/>
        <end position="402"/>
    </location>
</feature>
<dbReference type="InterPro" id="IPR025857">
    <property type="entry name" value="MacB_PCD"/>
</dbReference>
<evidence type="ECO:0000259" key="9">
    <source>
        <dbReference type="Pfam" id="PF12704"/>
    </source>
</evidence>
<dbReference type="OrthoDB" id="9770036at2"/>
<sequence length="410" mass="44457">MEIRPILSAMMRNKTAPLLIAAQVALTLAIVCNALYIIRDRLATAARPTGADEQNLSEIRFYPHRQITDIQDMQRRDIETIKAVPGVVAATWANQIPLGQSSWNYGGLTTDRGQTNSNIGATYYFSGEGDSLVHTLGARLVEGRDFEPGDYIDLNPALERKDPAVIIVTKALAEDLFPGEKSFVGRTFYLGSGDEAGAVRIVGVVEKLQSPSAPASEQAENSMIGPIHYLDPFSRYSIRTEPGQQDRVMADVEKALLALRNDRVLLGKRTFAEARASRYSGENMMAGLLIAVTGFLLLITASGIVGMASLWVNQRRKQIGVRRALGARKHDILRYFLVENVLITTGGVLAGIALALALNNLLVAELEIPRLPVGYLGLTMAVMWVLGLLAVLGPAWRAAAVPPAIATRTA</sequence>
<keyword evidence="11" id="KW-1185">Reference proteome</keyword>
<dbReference type="Proteomes" id="UP000305760">
    <property type="component" value="Unassembled WGS sequence"/>
</dbReference>
<comment type="similarity">
    <text evidence="6">Belongs to the ABC-4 integral membrane protein family.</text>
</comment>
<dbReference type="InterPro" id="IPR050250">
    <property type="entry name" value="Macrolide_Exporter_MacB"/>
</dbReference>
<dbReference type="PANTHER" id="PTHR30572:SF4">
    <property type="entry name" value="ABC TRANSPORTER PERMEASE YTRF"/>
    <property type="match status" value="1"/>
</dbReference>
<dbReference type="Pfam" id="PF12704">
    <property type="entry name" value="MacB_PCD"/>
    <property type="match status" value="1"/>
</dbReference>
<comment type="subcellular location">
    <subcellularLocation>
        <location evidence="1">Cell membrane</location>
        <topology evidence="1">Multi-pass membrane protein</topology>
    </subcellularLocation>
</comment>
<accession>A0A5C4RNV7</accession>
<evidence type="ECO:0000256" key="3">
    <source>
        <dbReference type="ARBA" id="ARBA00022692"/>
    </source>
</evidence>
<name>A0A5C4RNV7_9GAMM</name>
<feature type="transmembrane region" description="Helical" evidence="7">
    <location>
        <begin position="284"/>
        <end position="312"/>
    </location>
</feature>
<evidence type="ECO:0000313" key="10">
    <source>
        <dbReference type="EMBL" id="TNJ32936.1"/>
    </source>
</evidence>
<dbReference type="GO" id="GO:0022857">
    <property type="term" value="F:transmembrane transporter activity"/>
    <property type="evidence" value="ECO:0007669"/>
    <property type="project" value="TreeGrafter"/>
</dbReference>
<evidence type="ECO:0000313" key="11">
    <source>
        <dbReference type="Proteomes" id="UP000305760"/>
    </source>
</evidence>
<keyword evidence="3 7" id="KW-0812">Transmembrane</keyword>
<dbReference type="EMBL" id="SMDR01000004">
    <property type="protein sequence ID" value="TNJ32936.1"/>
    <property type="molecule type" value="Genomic_DNA"/>
</dbReference>
<keyword evidence="4 7" id="KW-1133">Transmembrane helix</keyword>
<proteinExistence type="inferred from homology"/>
<keyword evidence="5 7" id="KW-0472">Membrane</keyword>
<evidence type="ECO:0000259" key="8">
    <source>
        <dbReference type="Pfam" id="PF02687"/>
    </source>
</evidence>
<evidence type="ECO:0000256" key="6">
    <source>
        <dbReference type="ARBA" id="ARBA00038076"/>
    </source>
</evidence>
<evidence type="ECO:0000256" key="5">
    <source>
        <dbReference type="ARBA" id="ARBA00023136"/>
    </source>
</evidence>
<comment type="caution">
    <text evidence="10">The sequence shown here is derived from an EMBL/GenBank/DDBJ whole genome shotgun (WGS) entry which is preliminary data.</text>
</comment>
<reference evidence="10 11" key="1">
    <citation type="submission" date="2019-03" db="EMBL/GenBank/DDBJ databases">
        <title>Arenimonas daejeonensis sp. nov., isolated from compost.</title>
        <authorList>
            <person name="Jeon C.O."/>
        </authorList>
    </citation>
    <scope>NUCLEOTIDE SEQUENCE [LARGE SCALE GENOMIC DNA]</scope>
    <source>
        <strain evidence="10 11">R29</strain>
    </source>
</reference>
<gene>
    <name evidence="10" type="ORF">E1B00_14590</name>
</gene>
<feature type="domain" description="MacB-like periplasmic core" evidence="9">
    <location>
        <begin position="54"/>
        <end position="253"/>
    </location>
</feature>
<keyword evidence="2" id="KW-1003">Cell membrane</keyword>
<evidence type="ECO:0000256" key="4">
    <source>
        <dbReference type="ARBA" id="ARBA00022989"/>
    </source>
</evidence>
<dbReference type="Pfam" id="PF02687">
    <property type="entry name" value="FtsX"/>
    <property type="match status" value="1"/>
</dbReference>
<organism evidence="10 11">
    <name type="scientific">Arenimonas terrae</name>
    <dbReference type="NCBI Taxonomy" id="2546226"/>
    <lineage>
        <taxon>Bacteria</taxon>
        <taxon>Pseudomonadati</taxon>
        <taxon>Pseudomonadota</taxon>
        <taxon>Gammaproteobacteria</taxon>
        <taxon>Lysobacterales</taxon>
        <taxon>Lysobacteraceae</taxon>
        <taxon>Arenimonas</taxon>
    </lineage>
</organism>
<dbReference type="GO" id="GO:0005886">
    <property type="term" value="C:plasma membrane"/>
    <property type="evidence" value="ECO:0007669"/>
    <property type="project" value="UniProtKB-SubCell"/>
</dbReference>
<dbReference type="AlphaFoldDB" id="A0A5C4RNV7"/>
<evidence type="ECO:0000256" key="1">
    <source>
        <dbReference type="ARBA" id="ARBA00004651"/>
    </source>
</evidence>
<dbReference type="InterPro" id="IPR003838">
    <property type="entry name" value="ABC3_permease_C"/>
</dbReference>
<feature type="transmembrane region" description="Helical" evidence="7">
    <location>
        <begin position="332"/>
        <end position="358"/>
    </location>
</feature>
<dbReference type="RefSeq" id="WP_139450103.1">
    <property type="nucleotide sequence ID" value="NZ_SMDR01000004.1"/>
</dbReference>